<evidence type="ECO:0000256" key="9">
    <source>
        <dbReference type="PIRSR" id="PIRSR500134-2"/>
    </source>
</evidence>
<dbReference type="PANTHER" id="PTHR43750:SF3">
    <property type="entry name" value="UDP-GLUCOSE 6-DEHYDROGENASE TUAD"/>
    <property type="match status" value="1"/>
</dbReference>
<feature type="binding site" evidence="10">
    <location>
        <position position="40"/>
    </location>
    <ligand>
        <name>NAD(+)</name>
        <dbReference type="ChEBI" id="CHEBI:57540"/>
    </ligand>
</feature>
<evidence type="ECO:0000313" key="13">
    <source>
        <dbReference type="Proteomes" id="UP000276437"/>
    </source>
</evidence>
<comment type="pathway">
    <text evidence="1">Nucleotide-sugar biosynthesis; UDP-alpha-D-glucuronate biosynthesis; UDP-alpha-D-glucuronate from UDP-alpha-D-glucose: step 1/1.</text>
</comment>
<evidence type="ECO:0000256" key="2">
    <source>
        <dbReference type="ARBA" id="ARBA00006601"/>
    </source>
</evidence>
<protein>
    <recommendedName>
        <fullName evidence="3 7">UDP-glucose 6-dehydrogenase</fullName>
        <ecNumber evidence="3 7">1.1.1.22</ecNumber>
    </recommendedName>
</protein>
<gene>
    <name evidence="12" type="primary">tuaD</name>
    <name evidence="12" type="ORF">MAMMFC1_00777</name>
</gene>
<feature type="binding site" evidence="10">
    <location>
        <position position="125"/>
    </location>
    <ligand>
        <name>NAD(+)</name>
        <dbReference type="ChEBI" id="CHEBI:57540"/>
    </ligand>
</feature>
<feature type="binding site" evidence="10">
    <location>
        <position position="352"/>
    </location>
    <ligand>
        <name>NAD(+)</name>
        <dbReference type="ChEBI" id="CHEBI:57540"/>
    </ligand>
</feature>
<dbReference type="GO" id="GO:0003979">
    <property type="term" value="F:UDP-glucose 6-dehydrogenase activity"/>
    <property type="evidence" value="ECO:0007669"/>
    <property type="project" value="UniProtKB-EC"/>
</dbReference>
<dbReference type="GO" id="GO:0006065">
    <property type="term" value="P:UDP-glucuronate biosynthetic process"/>
    <property type="evidence" value="ECO:0007669"/>
    <property type="project" value="UniProtKB-UniPathway"/>
</dbReference>
<accession>A0A348AGD1</accession>
<dbReference type="KEGG" id="mana:MAMMFC1_00777"/>
<evidence type="ECO:0000256" key="7">
    <source>
        <dbReference type="PIRNR" id="PIRNR000124"/>
    </source>
</evidence>
<dbReference type="OrthoDB" id="9803238at2"/>
<proteinExistence type="inferred from homology"/>
<dbReference type="SUPFAM" id="SSF51735">
    <property type="entry name" value="NAD(P)-binding Rossmann-fold domains"/>
    <property type="match status" value="1"/>
</dbReference>
<evidence type="ECO:0000313" key="12">
    <source>
        <dbReference type="EMBL" id="BBB90129.1"/>
    </source>
</evidence>
<dbReference type="InterPro" id="IPR014026">
    <property type="entry name" value="UDP-Glc/GDP-Man_DH_dimer"/>
</dbReference>
<feature type="binding site" evidence="10">
    <location>
        <position position="88"/>
    </location>
    <ligand>
        <name>NAD(+)</name>
        <dbReference type="ChEBI" id="CHEBI:57540"/>
    </ligand>
</feature>
<feature type="binding site" evidence="10">
    <location>
        <position position="35"/>
    </location>
    <ligand>
        <name>NAD(+)</name>
        <dbReference type="ChEBI" id="CHEBI:57540"/>
    </ligand>
</feature>
<feature type="binding site" evidence="10">
    <location>
        <position position="288"/>
    </location>
    <ligand>
        <name>NAD(+)</name>
        <dbReference type="ChEBI" id="CHEBI:57540"/>
    </ligand>
</feature>
<evidence type="ECO:0000256" key="8">
    <source>
        <dbReference type="PIRSR" id="PIRSR500134-1"/>
    </source>
</evidence>
<dbReference type="EMBL" id="AP018449">
    <property type="protein sequence ID" value="BBB90129.1"/>
    <property type="molecule type" value="Genomic_DNA"/>
</dbReference>
<dbReference type="SUPFAM" id="SSF52413">
    <property type="entry name" value="UDP-glucose/GDP-mannose dehydrogenase C-terminal domain"/>
    <property type="match status" value="1"/>
</dbReference>
<dbReference type="SMART" id="SM00984">
    <property type="entry name" value="UDPG_MGDP_dh_C"/>
    <property type="match status" value="1"/>
</dbReference>
<feature type="binding site" evidence="9">
    <location>
        <begin position="274"/>
        <end position="278"/>
    </location>
    <ligand>
        <name>substrate</name>
    </ligand>
</feature>
<feature type="binding site" evidence="10">
    <location>
        <position position="162"/>
    </location>
    <ligand>
        <name>NAD(+)</name>
        <dbReference type="ChEBI" id="CHEBI:57540"/>
    </ligand>
</feature>
<dbReference type="Pfam" id="PF03720">
    <property type="entry name" value="UDPG_MGDP_dh_C"/>
    <property type="match status" value="1"/>
</dbReference>
<dbReference type="GO" id="GO:0051287">
    <property type="term" value="F:NAD binding"/>
    <property type="evidence" value="ECO:0007669"/>
    <property type="project" value="InterPro"/>
</dbReference>
<dbReference type="InterPro" id="IPR008927">
    <property type="entry name" value="6-PGluconate_DH-like_C_sf"/>
</dbReference>
<comment type="catalytic activity">
    <reaction evidence="6 7">
        <text>UDP-alpha-D-glucose + 2 NAD(+) + H2O = UDP-alpha-D-glucuronate + 2 NADH + 3 H(+)</text>
        <dbReference type="Rhea" id="RHEA:23596"/>
        <dbReference type="ChEBI" id="CHEBI:15377"/>
        <dbReference type="ChEBI" id="CHEBI:15378"/>
        <dbReference type="ChEBI" id="CHEBI:57540"/>
        <dbReference type="ChEBI" id="CHEBI:57945"/>
        <dbReference type="ChEBI" id="CHEBI:58052"/>
        <dbReference type="ChEBI" id="CHEBI:58885"/>
        <dbReference type="EC" id="1.1.1.22"/>
    </reaction>
</comment>
<dbReference type="Pfam" id="PF00984">
    <property type="entry name" value="UDPG_MGDP_dh"/>
    <property type="match status" value="1"/>
</dbReference>
<evidence type="ECO:0000256" key="3">
    <source>
        <dbReference type="ARBA" id="ARBA00012954"/>
    </source>
</evidence>
<dbReference type="PIRSF" id="PIRSF500134">
    <property type="entry name" value="UDPglc_DH_bac"/>
    <property type="match status" value="1"/>
</dbReference>
<evidence type="ECO:0000256" key="4">
    <source>
        <dbReference type="ARBA" id="ARBA00023002"/>
    </source>
</evidence>
<dbReference type="PANTHER" id="PTHR43750">
    <property type="entry name" value="UDP-GLUCOSE 6-DEHYDROGENASE TUAD"/>
    <property type="match status" value="1"/>
</dbReference>
<organism evidence="12 13">
    <name type="scientific">Methylomusa anaerophila</name>
    <dbReference type="NCBI Taxonomy" id="1930071"/>
    <lineage>
        <taxon>Bacteria</taxon>
        <taxon>Bacillati</taxon>
        <taxon>Bacillota</taxon>
        <taxon>Negativicutes</taxon>
        <taxon>Selenomonadales</taxon>
        <taxon>Sporomusaceae</taxon>
        <taxon>Methylomusa</taxon>
    </lineage>
</organism>
<reference evidence="12 13" key="1">
    <citation type="journal article" date="2018" name="Int. J. Syst. Evol. Microbiol.">
        <title>Methylomusa anaerophila gen. nov., sp. nov., an anaerobic methanol-utilizing bacterium isolated from a microbial fuel cell.</title>
        <authorList>
            <person name="Amano N."/>
            <person name="Yamamuro A."/>
            <person name="Miyahara M."/>
            <person name="Kouzuma A."/>
            <person name="Abe T."/>
            <person name="Watanabe K."/>
        </authorList>
    </citation>
    <scope>NUCLEOTIDE SEQUENCE [LARGE SCALE GENOMIC DNA]</scope>
    <source>
        <strain evidence="12 13">MMFC1</strain>
    </source>
</reference>
<dbReference type="Gene3D" id="1.20.5.100">
    <property type="entry name" value="Cytochrome c1, transmembrane anchor, C-terminal"/>
    <property type="match status" value="1"/>
</dbReference>
<feature type="domain" description="UDP-glucose/GDP-mannose dehydrogenase C-terminal" evidence="11">
    <location>
        <begin position="338"/>
        <end position="442"/>
    </location>
</feature>
<feature type="active site" description="Nucleophile" evidence="8">
    <location>
        <position position="285"/>
    </location>
</feature>
<keyword evidence="4 7" id="KW-0560">Oxidoreductase</keyword>
<sequence length="483" mass="52784">MSRKNLKVCIVGTGYVGLTTGVCLAGIGHDVVCIDIDEKKIRMLKAGQSPIYEPGIEDLLKVAADKLSFTTQYTDCKDADVIILAVGTPSAKSGKADLSYMEAAVTEIVNYLHGEKFQVVVNKSTVPVGTAQRTEMIISSILHKQNRQANFAVASNPEFLREGLAVHDTFYPDRIVIGAKNTEALNSLRNMYAPLLEQTFAAPKACPRPEGFPLPALITTDVTSAEMIKYAANSFLATKISYINEISGLCEKVGADVTEVARGIGLDKRIGSRFLQAGVGWGGSCFGKDTAAIINTGLEYAYEMPIISAAVAVNKRQRSRMIEKLQESLKVVRGRTIGLLGLSFKPDTDDLRDAPALDIIRYLVEMGARVKAFDPIAMPNCKAYYPELAVEYTDDVLQLASGCDAVLLITEWDEFRRLPLEQLAERMTGSKVFVDGRNIVDPGVAQEAGLLYIGFGRSGYESGWGYNWRRFHRQLTGKQAVGE</sequence>
<feature type="binding site" evidence="9">
    <location>
        <position position="229"/>
    </location>
    <ligand>
        <name>substrate</name>
    </ligand>
</feature>
<dbReference type="AlphaFoldDB" id="A0A348AGD1"/>
<dbReference type="InterPro" id="IPR017476">
    <property type="entry name" value="UDP-Glc/GDP-Man"/>
</dbReference>
<keyword evidence="5 7" id="KW-0520">NAD</keyword>
<dbReference type="InterPro" id="IPR036220">
    <property type="entry name" value="UDP-Glc/GDP-Man_DH_C_sf"/>
</dbReference>
<dbReference type="InterPro" id="IPR014027">
    <property type="entry name" value="UDP-Glc/GDP-Man_DH_C"/>
</dbReference>
<dbReference type="InterPro" id="IPR036291">
    <property type="entry name" value="NAD(P)-bd_dom_sf"/>
</dbReference>
<evidence type="ECO:0000256" key="1">
    <source>
        <dbReference type="ARBA" id="ARBA00004701"/>
    </source>
</evidence>
<dbReference type="EC" id="1.1.1.22" evidence="3 7"/>
<name>A0A348AGD1_9FIRM</name>
<evidence type="ECO:0000256" key="6">
    <source>
        <dbReference type="ARBA" id="ARBA00047473"/>
    </source>
</evidence>
<feature type="binding site" evidence="9">
    <location>
        <begin position="159"/>
        <end position="162"/>
    </location>
    <ligand>
        <name>substrate</name>
    </ligand>
</feature>
<dbReference type="InterPro" id="IPR001732">
    <property type="entry name" value="UDP-Glc/GDP-Man_DH_N"/>
</dbReference>
<comment type="similarity">
    <text evidence="2 7">Belongs to the UDP-glucose/GDP-mannose dehydrogenase family.</text>
</comment>
<dbReference type="GO" id="GO:0000271">
    <property type="term" value="P:polysaccharide biosynthetic process"/>
    <property type="evidence" value="ECO:0007669"/>
    <property type="project" value="InterPro"/>
</dbReference>
<dbReference type="PIRSF" id="PIRSF000124">
    <property type="entry name" value="UDPglc_GDPman_dh"/>
    <property type="match status" value="1"/>
</dbReference>
<evidence type="ECO:0000259" key="11">
    <source>
        <dbReference type="SMART" id="SM00984"/>
    </source>
</evidence>
<dbReference type="UniPathway" id="UPA00038">
    <property type="reaction ID" value="UER00491"/>
</dbReference>
<keyword evidence="13" id="KW-1185">Reference proteome</keyword>
<dbReference type="InterPro" id="IPR028357">
    <property type="entry name" value="UDPglc_DH_bac"/>
</dbReference>
<dbReference type="RefSeq" id="WP_126306630.1">
    <property type="nucleotide sequence ID" value="NZ_AP018449.1"/>
</dbReference>
<evidence type="ECO:0000256" key="10">
    <source>
        <dbReference type="PIRSR" id="PIRSR500134-3"/>
    </source>
</evidence>
<dbReference type="SUPFAM" id="SSF48179">
    <property type="entry name" value="6-phosphogluconate dehydrogenase C-terminal domain-like"/>
    <property type="match status" value="1"/>
</dbReference>
<dbReference type="Pfam" id="PF03721">
    <property type="entry name" value="UDPG_MGDP_dh_N"/>
    <property type="match status" value="1"/>
</dbReference>
<evidence type="ECO:0000256" key="5">
    <source>
        <dbReference type="ARBA" id="ARBA00023027"/>
    </source>
</evidence>
<feature type="binding site" evidence="9">
    <location>
        <position position="282"/>
    </location>
    <ligand>
        <name>substrate</name>
    </ligand>
</feature>
<dbReference type="NCBIfam" id="TIGR03026">
    <property type="entry name" value="NDP-sugDHase"/>
    <property type="match status" value="1"/>
</dbReference>
<dbReference type="Proteomes" id="UP000276437">
    <property type="component" value="Chromosome"/>
</dbReference>
<feature type="binding site" evidence="9">
    <location>
        <position position="345"/>
    </location>
    <ligand>
        <name>substrate</name>
    </ligand>
</feature>
<dbReference type="Gene3D" id="3.40.50.720">
    <property type="entry name" value="NAD(P)-binding Rossmann-like Domain"/>
    <property type="match status" value="2"/>
</dbReference>